<gene>
    <name evidence="1" type="ORF">Q4F19_06115</name>
</gene>
<accession>A0ABT8Y6L6</accession>
<dbReference type="EMBL" id="JAUOTP010000002">
    <property type="protein sequence ID" value="MDO6413950.1"/>
    <property type="molecule type" value="Genomic_DNA"/>
</dbReference>
<evidence type="ECO:0000313" key="1">
    <source>
        <dbReference type="EMBL" id="MDO6413950.1"/>
    </source>
</evidence>
<name>A0ABT8Y6L6_9SPHN</name>
<sequence>MDESVEDKARAAALAVGIDLPAACVPGVIDNLALLASHAALLDRFLAEHPEI</sequence>
<reference evidence="1" key="1">
    <citation type="submission" date="2023-07" db="EMBL/GenBank/DDBJ databases">
        <authorList>
            <person name="Kim M."/>
        </authorList>
    </citation>
    <scope>NUCLEOTIDE SEQUENCE</scope>
    <source>
        <strain evidence="1">BIUV-7</strain>
    </source>
</reference>
<keyword evidence="2" id="KW-1185">Reference proteome</keyword>
<proteinExistence type="predicted"/>
<evidence type="ECO:0000313" key="2">
    <source>
        <dbReference type="Proteomes" id="UP001169764"/>
    </source>
</evidence>
<organism evidence="1 2">
    <name type="scientific">Sphingomonas natans</name>
    <dbReference type="NCBI Taxonomy" id="3063330"/>
    <lineage>
        <taxon>Bacteria</taxon>
        <taxon>Pseudomonadati</taxon>
        <taxon>Pseudomonadota</taxon>
        <taxon>Alphaproteobacteria</taxon>
        <taxon>Sphingomonadales</taxon>
        <taxon>Sphingomonadaceae</taxon>
        <taxon>Sphingomonas</taxon>
    </lineage>
</organism>
<dbReference type="RefSeq" id="WP_303540741.1">
    <property type="nucleotide sequence ID" value="NZ_JAUOTP010000002.1"/>
</dbReference>
<comment type="caution">
    <text evidence="1">The sequence shown here is derived from an EMBL/GenBank/DDBJ whole genome shotgun (WGS) entry which is preliminary data.</text>
</comment>
<dbReference type="Proteomes" id="UP001169764">
    <property type="component" value="Unassembled WGS sequence"/>
</dbReference>
<protein>
    <submittedName>
        <fullName evidence="1">DUF4089 domain-containing protein</fullName>
    </submittedName>
</protein>